<name>A0A1I4PPL3_9GAMM</name>
<dbReference type="EMBL" id="FOUI01000003">
    <property type="protein sequence ID" value="SFM29841.1"/>
    <property type="molecule type" value="Genomic_DNA"/>
</dbReference>
<sequence length="83" mass="8991">MGPVEYPPFTKQADTDTRAFTFTDVGTELKKQRFNVAPLDIAADGAAEYLLQSPAVLLFHAWMVLNFGAIDNLSAQPPPQPGA</sequence>
<evidence type="ECO:0000313" key="2">
    <source>
        <dbReference type="Proteomes" id="UP000243629"/>
    </source>
</evidence>
<accession>A0A1I4PPL3</accession>
<keyword evidence="2" id="KW-1185">Reference proteome</keyword>
<dbReference type="STRING" id="1720063.SAMN05216217_1039"/>
<dbReference type="AlphaFoldDB" id="A0A1I4PPL3"/>
<proteinExistence type="predicted"/>
<dbReference type="Proteomes" id="UP000243629">
    <property type="component" value="Unassembled WGS sequence"/>
</dbReference>
<gene>
    <name evidence="1" type="ORF">SAMN05216217_1039</name>
</gene>
<organism evidence="1 2">
    <name type="scientific">Halopseudomonas yangmingensis</name>
    <dbReference type="NCBI Taxonomy" id="1720063"/>
    <lineage>
        <taxon>Bacteria</taxon>
        <taxon>Pseudomonadati</taxon>
        <taxon>Pseudomonadota</taxon>
        <taxon>Gammaproteobacteria</taxon>
        <taxon>Pseudomonadales</taxon>
        <taxon>Pseudomonadaceae</taxon>
        <taxon>Halopseudomonas</taxon>
    </lineage>
</organism>
<reference evidence="2" key="1">
    <citation type="submission" date="2016-10" db="EMBL/GenBank/DDBJ databases">
        <authorList>
            <person name="Varghese N."/>
            <person name="Submissions S."/>
        </authorList>
    </citation>
    <scope>NUCLEOTIDE SEQUENCE [LARGE SCALE GENOMIC DNA]</scope>
    <source>
        <strain evidence="2">DSM 24213</strain>
    </source>
</reference>
<evidence type="ECO:0000313" key="1">
    <source>
        <dbReference type="EMBL" id="SFM29841.1"/>
    </source>
</evidence>
<protein>
    <submittedName>
        <fullName evidence="1">Uncharacterized protein</fullName>
    </submittedName>
</protein>